<proteinExistence type="predicted"/>
<dbReference type="Proteomes" id="UP000515125">
    <property type="component" value="Unplaced"/>
</dbReference>
<name>A0A6P5WDQ4_9EIME</name>
<evidence type="ECO:0000313" key="1">
    <source>
        <dbReference type="Proteomes" id="UP000515125"/>
    </source>
</evidence>
<keyword evidence="1" id="KW-1185">Reference proteome</keyword>
<reference evidence="2" key="1">
    <citation type="submission" date="2025-08" db="UniProtKB">
        <authorList>
            <consortium name="RefSeq"/>
        </authorList>
    </citation>
    <scope>IDENTIFICATION</scope>
</reference>
<accession>A0A6P5WDQ4</accession>
<organism evidence="1 2">
    <name type="scientific">Cyclospora cayetanensis</name>
    <dbReference type="NCBI Taxonomy" id="88456"/>
    <lineage>
        <taxon>Eukaryota</taxon>
        <taxon>Sar</taxon>
        <taxon>Alveolata</taxon>
        <taxon>Apicomplexa</taxon>
        <taxon>Conoidasida</taxon>
        <taxon>Coccidia</taxon>
        <taxon>Eucoccidiorida</taxon>
        <taxon>Eimeriorina</taxon>
        <taxon>Eimeriidae</taxon>
        <taxon>Cyclospora</taxon>
    </lineage>
</organism>
<evidence type="ECO:0000313" key="2">
    <source>
        <dbReference type="RefSeq" id="XP_022591469.2"/>
    </source>
</evidence>
<gene>
    <name evidence="2" type="primary">LOC34619165</name>
</gene>
<protein>
    <submittedName>
        <fullName evidence="2">Uncharacterized protein LOC34619165</fullName>
    </submittedName>
</protein>
<dbReference type="AlphaFoldDB" id="A0A6P5WDQ4"/>
<sequence>MLQLPLVFGAGLIAMYGNGGLAEALSNSSASHMGQTKGADELPGTEALMKSKLIAAIGAEAATDGPTKDEKSESSTVSNVISLAGTNRRKCETGAKANTQKNYGIVIPVLFSTVFDCQALFEESYSSGLKYLKSKNLDPKKTLYDITKSPFDNVSASNVPYMISTQDNQVSCAVTNNCDAGRNVLYYAFKTNLKSKEPFRWGFLLDRKASAQKQQVKQVISYLFNHRYSPPILQKVSFRCFAVDRVSQFCPLSSALSPSAKSGRELGDQPVHCHCPGILRRSVHLLLSPWHAPGVGKALQRPFRLFLA</sequence>
<dbReference type="RefSeq" id="XP_022591469.2">
    <property type="nucleotide sequence ID" value="XM_022732473.2"/>
</dbReference>
<dbReference type="GeneID" id="34619165"/>